<feature type="compositionally biased region" description="Polar residues" evidence="1">
    <location>
        <begin position="388"/>
        <end position="400"/>
    </location>
</feature>
<dbReference type="AlphaFoldDB" id="E4Y2I7"/>
<sequence>MTTIVKKERKRNASLNELVRENHYKRLIAGINEPIILDEKWGAGDFDNLRTVFKENDKKNGFKKQLVGIHAYRQLIEAIGCESNICELDIFQLQLFVEEIINTFLTFFKRMKLSDEDITKGRAAFRMFISAWQYDNEKLGEFMSKSYLSAVMKICCTSMPATHRDFTVFHLITEVTLCDRVHVKSHERSECISRLNMLYKNGDFPTLRIPIKMIIARLFDMMRLTPAAMKFVTRDPMPEQCIAYNIADNEENLIKCCDLEFKKAEDGENDIKVKNAHISVDSRVITIIPEKISSFNAVQVTIEPQMINKADVKVTNKYAFTLDISVDEFFDEPWSNLGKRVTFVIKADESMEMFEKHSDVWKWKIPKKAANQLAEKKETRKLIYNSPDTMSTISSQTTNQKIEDQNAKKRKSQLGRQRANSFVETPKKKRGRSEIEQVPAAAVEKFKPKIEKVMNVALPPRRFAASKIKEHSSLDRTLKDQNKLFDEINNESSSITLNKASESMLNAGGSKIFEIPQSTIFVDDAPKTLAKKRVNSRKLADPSQSEYLPACKNKEKGTKKRSSTTETRKVCDITKKMKTAKIGDFKSSSEDEELGLVRKPGKAEKTPVLDKKAEEKILLKKSESEVTDQPRRSDTSNSRRSFPKPDLLPVNSSAGPSSESGPDAPVILNPQSGLRKLIEKVESEDNEIEEMDTSQLIERSTKKEEPVAADSLSEAFENRNALSKPMRLALERKKKVEAMFNDAIKNACPTFEKPE</sequence>
<protein>
    <submittedName>
        <fullName evidence="2">Uncharacterized protein</fullName>
    </submittedName>
</protein>
<feature type="compositionally biased region" description="Basic and acidic residues" evidence="1">
    <location>
        <begin position="601"/>
        <end position="634"/>
    </location>
</feature>
<evidence type="ECO:0000256" key="1">
    <source>
        <dbReference type="SAM" id="MobiDB-lite"/>
    </source>
</evidence>
<dbReference type="EMBL" id="FN653864">
    <property type="protein sequence ID" value="CBY16077.1"/>
    <property type="molecule type" value="Genomic_DNA"/>
</dbReference>
<feature type="region of interest" description="Disordered" evidence="1">
    <location>
        <begin position="388"/>
        <end position="436"/>
    </location>
</feature>
<evidence type="ECO:0000313" key="3">
    <source>
        <dbReference type="Proteomes" id="UP000001307"/>
    </source>
</evidence>
<feature type="compositionally biased region" description="Basic and acidic residues" evidence="1">
    <location>
        <begin position="566"/>
        <end position="589"/>
    </location>
</feature>
<feature type="region of interest" description="Disordered" evidence="1">
    <location>
        <begin position="533"/>
        <end position="710"/>
    </location>
</feature>
<organism evidence="2">
    <name type="scientific">Oikopleura dioica</name>
    <name type="common">Tunicate</name>
    <dbReference type="NCBI Taxonomy" id="34765"/>
    <lineage>
        <taxon>Eukaryota</taxon>
        <taxon>Metazoa</taxon>
        <taxon>Chordata</taxon>
        <taxon>Tunicata</taxon>
        <taxon>Appendicularia</taxon>
        <taxon>Copelata</taxon>
        <taxon>Oikopleuridae</taxon>
        <taxon>Oikopleura</taxon>
    </lineage>
</organism>
<proteinExistence type="predicted"/>
<accession>E4Y2I7</accession>
<keyword evidence="3" id="KW-1185">Reference proteome</keyword>
<evidence type="ECO:0000313" key="2">
    <source>
        <dbReference type="EMBL" id="CBY16077.1"/>
    </source>
</evidence>
<reference evidence="2" key="1">
    <citation type="journal article" date="2010" name="Science">
        <title>Plasticity of animal genome architecture unmasked by rapid evolution of a pelagic tunicate.</title>
        <authorList>
            <person name="Denoeud F."/>
            <person name="Henriet S."/>
            <person name="Mungpakdee S."/>
            <person name="Aury J.M."/>
            <person name="Da Silva C."/>
            <person name="Brinkmann H."/>
            <person name="Mikhaleva J."/>
            <person name="Olsen L.C."/>
            <person name="Jubin C."/>
            <person name="Canestro C."/>
            <person name="Bouquet J.M."/>
            <person name="Danks G."/>
            <person name="Poulain J."/>
            <person name="Campsteijn C."/>
            <person name="Adamski M."/>
            <person name="Cross I."/>
            <person name="Yadetie F."/>
            <person name="Muffato M."/>
            <person name="Louis A."/>
            <person name="Butcher S."/>
            <person name="Tsagkogeorga G."/>
            <person name="Konrad A."/>
            <person name="Singh S."/>
            <person name="Jensen M.F."/>
            <person name="Cong E.H."/>
            <person name="Eikeseth-Otteraa H."/>
            <person name="Noel B."/>
            <person name="Anthouard V."/>
            <person name="Porcel B.M."/>
            <person name="Kachouri-Lafond R."/>
            <person name="Nishino A."/>
            <person name="Ugolini M."/>
            <person name="Chourrout P."/>
            <person name="Nishida H."/>
            <person name="Aasland R."/>
            <person name="Huzurbazar S."/>
            <person name="Westhof E."/>
            <person name="Delsuc F."/>
            <person name="Lehrach H."/>
            <person name="Reinhardt R."/>
            <person name="Weissenbach J."/>
            <person name="Roy S.W."/>
            <person name="Artiguenave F."/>
            <person name="Postlethwait J.H."/>
            <person name="Manak J.R."/>
            <person name="Thompson E.M."/>
            <person name="Jaillon O."/>
            <person name="Du Pasquier L."/>
            <person name="Boudinot P."/>
            <person name="Liberles D.A."/>
            <person name="Volff J.N."/>
            <person name="Philippe H."/>
            <person name="Lenhard B."/>
            <person name="Roest Crollius H."/>
            <person name="Wincker P."/>
            <person name="Chourrout D."/>
        </authorList>
    </citation>
    <scope>NUCLEOTIDE SEQUENCE [LARGE SCALE GENOMIC DNA]</scope>
</reference>
<feature type="non-terminal residue" evidence="2">
    <location>
        <position position="755"/>
    </location>
</feature>
<feature type="compositionally biased region" description="Polar residues" evidence="1">
    <location>
        <begin position="650"/>
        <end position="660"/>
    </location>
</feature>
<dbReference type="Proteomes" id="UP000001307">
    <property type="component" value="Unassembled WGS sequence"/>
</dbReference>
<name>E4Y2I7_OIKDI</name>
<dbReference type="InParanoid" id="E4Y2I7"/>
<feature type="compositionally biased region" description="Polar residues" evidence="1">
    <location>
        <begin position="414"/>
        <end position="423"/>
    </location>
</feature>
<dbReference type="OrthoDB" id="10566450at2759"/>
<gene>
    <name evidence="2" type="ORF">GSOID_T00016387001</name>
</gene>